<dbReference type="SUPFAM" id="SSF52540">
    <property type="entry name" value="P-loop containing nucleoside triphosphate hydrolases"/>
    <property type="match status" value="1"/>
</dbReference>
<keyword evidence="1" id="KW-0547">Nucleotide-binding</keyword>
<organism evidence="1 2">
    <name type="scientific">Isoptericola cucumis</name>
    <dbReference type="NCBI Taxonomy" id="1776856"/>
    <lineage>
        <taxon>Bacteria</taxon>
        <taxon>Bacillati</taxon>
        <taxon>Actinomycetota</taxon>
        <taxon>Actinomycetes</taxon>
        <taxon>Micrococcales</taxon>
        <taxon>Promicromonosporaceae</taxon>
        <taxon>Isoptericola</taxon>
    </lineage>
</organism>
<gene>
    <name evidence="1" type="ORF">GCM10007368_15270</name>
</gene>
<proteinExistence type="predicted"/>
<dbReference type="EMBL" id="BMDG01000004">
    <property type="protein sequence ID" value="GGI07258.1"/>
    <property type="molecule type" value="Genomic_DNA"/>
</dbReference>
<keyword evidence="2" id="KW-1185">Reference proteome</keyword>
<protein>
    <submittedName>
        <fullName evidence="1">ATP-binding protein</fullName>
    </submittedName>
</protein>
<comment type="caution">
    <text evidence="1">The sequence shown here is derived from an EMBL/GenBank/DDBJ whole genome shotgun (WGS) entry which is preliminary data.</text>
</comment>
<evidence type="ECO:0000313" key="1">
    <source>
        <dbReference type="EMBL" id="GGI07258.1"/>
    </source>
</evidence>
<accession>A0ABQ2B741</accession>
<keyword evidence="1" id="KW-0067">ATP-binding</keyword>
<dbReference type="GO" id="GO:0005524">
    <property type="term" value="F:ATP binding"/>
    <property type="evidence" value="ECO:0007669"/>
    <property type="project" value="UniProtKB-KW"/>
</dbReference>
<dbReference type="Proteomes" id="UP000632535">
    <property type="component" value="Unassembled WGS sequence"/>
</dbReference>
<reference evidence="2" key="1">
    <citation type="journal article" date="2019" name="Int. J. Syst. Evol. Microbiol.">
        <title>The Global Catalogue of Microorganisms (GCM) 10K type strain sequencing project: providing services to taxonomists for standard genome sequencing and annotation.</title>
        <authorList>
            <consortium name="The Broad Institute Genomics Platform"/>
            <consortium name="The Broad Institute Genome Sequencing Center for Infectious Disease"/>
            <person name="Wu L."/>
            <person name="Ma J."/>
        </authorList>
    </citation>
    <scope>NUCLEOTIDE SEQUENCE [LARGE SCALE GENOMIC DNA]</scope>
    <source>
        <strain evidence="2">CCM 8653</strain>
    </source>
</reference>
<name>A0ABQ2B741_9MICO</name>
<evidence type="ECO:0000313" key="2">
    <source>
        <dbReference type="Proteomes" id="UP000632535"/>
    </source>
</evidence>
<dbReference type="Gene3D" id="3.40.50.300">
    <property type="entry name" value="P-loop containing nucleotide triphosphate hydrolases"/>
    <property type="match status" value="1"/>
</dbReference>
<sequence>MTRRTRTPASAAPAEGVALLVPPAPVSGAVAGVRPSGAGAGRARLVLVGGVPGAGKSTALARMSAAVPGVRVLDSEAARRRLRGWFPQVPYPVLRPLVHTWHGVQVLRAVAAGPGGVREASGGWVLLVHDPGTRRLRRGALALLARVRGWSPVLVMLDVGLDEARRGQHERGRVVRGGAFGRHWRRWEAQRARLVRASTTRRPAGGWDAVHVVDRRSASTVLEALARQAR</sequence>
<dbReference type="Pfam" id="PF13671">
    <property type="entry name" value="AAA_33"/>
    <property type="match status" value="1"/>
</dbReference>
<dbReference type="InterPro" id="IPR027417">
    <property type="entry name" value="P-loop_NTPase"/>
</dbReference>